<accession>A0A915KEE7</accession>
<evidence type="ECO:0000313" key="1">
    <source>
        <dbReference type="Proteomes" id="UP000887565"/>
    </source>
</evidence>
<organism evidence="1 2">
    <name type="scientific">Romanomermis culicivorax</name>
    <name type="common">Nematode worm</name>
    <dbReference type="NCBI Taxonomy" id="13658"/>
    <lineage>
        <taxon>Eukaryota</taxon>
        <taxon>Metazoa</taxon>
        <taxon>Ecdysozoa</taxon>
        <taxon>Nematoda</taxon>
        <taxon>Enoplea</taxon>
        <taxon>Dorylaimia</taxon>
        <taxon>Mermithida</taxon>
        <taxon>Mermithoidea</taxon>
        <taxon>Mermithidae</taxon>
        <taxon>Romanomermis</taxon>
    </lineage>
</organism>
<dbReference type="WBParaSite" id="nRc.2.0.1.t36411-RA">
    <property type="protein sequence ID" value="nRc.2.0.1.t36411-RA"/>
    <property type="gene ID" value="nRc.2.0.1.g36411"/>
</dbReference>
<dbReference type="Proteomes" id="UP000887565">
    <property type="component" value="Unplaced"/>
</dbReference>
<proteinExistence type="predicted"/>
<keyword evidence="1" id="KW-1185">Reference proteome</keyword>
<dbReference type="AlphaFoldDB" id="A0A915KEE7"/>
<name>A0A915KEE7_ROMCU</name>
<reference evidence="2" key="1">
    <citation type="submission" date="2022-11" db="UniProtKB">
        <authorList>
            <consortium name="WormBaseParasite"/>
        </authorList>
    </citation>
    <scope>IDENTIFICATION</scope>
</reference>
<sequence>MCAACCTAVAGGRNNCPVGSLRSQNGLQRAVDVLEALNIDGKKKILIRNFYLSDREDKKVIPPKYKSKDVPMLITNQEKEMMERNLARWRKVQKEYRQADEECRDMSFEEYQRYFIDSLDEREREVLLTQTVDEDDPNMLDDYDFDVTEYALHEVEYPERGRSRIQLTKIYNLPPFMKKEQETADLASVSRHFFGALISSDHQNEIDVYEMQHKEGKTPSETTFLIRSNVKDSENDQLHHERNLILNFNEHLDASDVFDERSEPIENPDTLLVHFTQNLEKSPIDPRFGYLKRSTLEAIQMTKVKLTTFHLATVLTKVTLICGMTDKGLLQKMIVNFEF</sequence>
<evidence type="ECO:0000313" key="2">
    <source>
        <dbReference type="WBParaSite" id="nRc.2.0.1.t36411-RA"/>
    </source>
</evidence>
<protein>
    <submittedName>
        <fullName evidence="2">Uncharacterized protein</fullName>
    </submittedName>
</protein>